<protein>
    <recommendedName>
        <fullName evidence="8">G protein-coupled receptor</fullName>
    </recommendedName>
</protein>
<organism evidence="6 7">
    <name type="scientific">Pristionchus entomophagus</name>
    <dbReference type="NCBI Taxonomy" id="358040"/>
    <lineage>
        <taxon>Eukaryota</taxon>
        <taxon>Metazoa</taxon>
        <taxon>Ecdysozoa</taxon>
        <taxon>Nematoda</taxon>
        <taxon>Chromadorea</taxon>
        <taxon>Rhabditida</taxon>
        <taxon>Rhabditina</taxon>
        <taxon>Diplogasteromorpha</taxon>
        <taxon>Diplogasteroidea</taxon>
        <taxon>Neodiplogasteridae</taxon>
        <taxon>Pristionchus</taxon>
    </lineage>
</organism>
<name>A0AAV5TG53_9BILA</name>
<comment type="subcellular location">
    <subcellularLocation>
        <location evidence="1">Membrane</location>
        <topology evidence="1">Multi-pass membrane protein</topology>
    </subcellularLocation>
</comment>
<feature type="transmembrane region" description="Helical" evidence="5">
    <location>
        <begin position="114"/>
        <end position="133"/>
    </location>
</feature>
<gene>
    <name evidence="6" type="ORF">PENTCL1PPCAC_14695</name>
</gene>
<evidence type="ECO:0000313" key="6">
    <source>
        <dbReference type="EMBL" id="GMS92520.1"/>
    </source>
</evidence>
<dbReference type="PANTHER" id="PTHR23510">
    <property type="entry name" value="INNER MEMBRANE TRANSPORT PROTEIN YAJR"/>
    <property type="match status" value="1"/>
</dbReference>
<dbReference type="Proteomes" id="UP001432027">
    <property type="component" value="Unassembled WGS sequence"/>
</dbReference>
<feature type="transmembrane region" description="Helical" evidence="5">
    <location>
        <begin position="36"/>
        <end position="57"/>
    </location>
</feature>
<evidence type="ECO:0000313" key="7">
    <source>
        <dbReference type="Proteomes" id="UP001432027"/>
    </source>
</evidence>
<keyword evidence="7" id="KW-1185">Reference proteome</keyword>
<evidence type="ECO:0000256" key="1">
    <source>
        <dbReference type="ARBA" id="ARBA00004141"/>
    </source>
</evidence>
<dbReference type="PANTHER" id="PTHR23510:SF25">
    <property type="entry name" value="MFS DOMAIN-CONTAINING PROTEIN"/>
    <property type="match status" value="1"/>
</dbReference>
<evidence type="ECO:0000256" key="3">
    <source>
        <dbReference type="ARBA" id="ARBA00022989"/>
    </source>
</evidence>
<dbReference type="EMBL" id="BTSX01000004">
    <property type="protein sequence ID" value="GMS92520.1"/>
    <property type="molecule type" value="Genomic_DNA"/>
</dbReference>
<dbReference type="AlphaFoldDB" id="A0AAV5TG53"/>
<evidence type="ECO:0000256" key="4">
    <source>
        <dbReference type="ARBA" id="ARBA00023136"/>
    </source>
</evidence>
<keyword evidence="2 5" id="KW-0812">Transmembrane</keyword>
<keyword evidence="3 5" id="KW-1133">Transmembrane helix</keyword>
<evidence type="ECO:0000256" key="2">
    <source>
        <dbReference type="ARBA" id="ARBA00022692"/>
    </source>
</evidence>
<evidence type="ECO:0000256" key="5">
    <source>
        <dbReference type="SAM" id="Phobius"/>
    </source>
</evidence>
<keyword evidence="4 5" id="KW-0472">Membrane</keyword>
<reference evidence="6" key="1">
    <citation type="submission" date="2023-10" db="EMBL/GenBank/DDBJ databases">
        <title>Genome assembly of Pristionchus species.</title>
        <authorList>
            <person name="Yoshida K."/>
            <person name="Sommer R.J."/>
        </authorList>
    </citation>
    <scope>NUCLEOTIDE SEQUENCE</scope>
    <source>
        <strain evidence="6">RS0144</strain>
    </source>
</reference>
<comment type="caution">
    <text evidence="6">The sequence shown here is derived from an EMBL/GenBank/DDBJ whole genome shotgun (WGS) entry which is preliminary data.</text>
</comment>
<sequence>MFLLKDTEVVEEPNHGASSKLSSASIKEQFGRVRKLNLPWIIVALAVFEKMVATVYVSTMGVVIGPMMTAMYALDGLQIVLVLGISQIVVGILAVGFALAFALCKIGNRISCRVLFVFSNMVMVLGYLISYPFPFDSSPLQRFNETTGLGCDPSEYSWCDSQLVVSIIPLVITLILSNALALPSAGLSLDTIYSKIIGNIDQVTQNIMQAIFVVSEDIMLIVGPIYGT</sequence>
<proteinExistence type="predicted"/>
<dbReference type="InterPro" id="IPR051068">
    <property type="entry name" value="MFS_Domain-Containing_Protein"/>
</dbReference>
<feature type="transmembrane region" description="Helical" evidence="5">
    <location>
        <begin position="77"/>
        <end position="102"/>
    </location>
</feature>
<evidence type="ECO:0008006" key="8">
    <source>
        <dbReference type="Google" id="ProtNLM"/>
    </source>
</evidence>
<accession>A0AAV5TG53</accession>
<feature type="transmembrane region" description="Helical" evidence="5">
    <location>
        <begin position="163"/>
        <end position="182"/>
    </location>
</feature>
<dbReference type="GO" id="GO:0005765">
    <property type="term" value="C:lysosomal membrane"/>
    <property type="evidence" value="ECO:0007669"/>
    <property type="project" value="TreeGrafter"/>
</dbReference>